<sequence>MGGKTPEAFLKWSMDQYAAMPSFQAKATLATKANGEASPGEQHRELFIQGGNRFKIVALAPNGFQQTAVSDGKNLVEYASAGSDHATRYPSPSKIGDAMTVTMRHPMFCGSLLYQFFGGAGNYGQLVDEAKGAPQFGPDETAPGGEAACVVRFYGQQKYGNVQALIGKTTGKVYRLVYDSAPLLEQMHKVMDAEIAQLPAGKDRDEAMKQQGKFPKSFVTTETYSEIKSGATLVAATFDTAPPKGMPVQDAATGPNDAPPVPIGKPAPNFELTGLDGKKVSLSSLRGKVVMIDFWATWCGPCREALPDTEKIAKASVGKNVQVMAVSDETRETVAAFMKQNNYTMPNFLDQDGSVHRSYKASAIPCMAIIDANGNLAAYHVGGRPEEEIRSELAKAGAVL</sequence>
<evidence type="ECO:0000256" key="5">
    <source>
        <dbReference type="ARBA" id="ARBA00023284"/>
    </source>
</evidence>
<evidence type="ECO:0000313" key="8">
    <source>
        <dbReference type="Proteomes" id="UP000027982"/>
    </source>
</evidence>
<dbReference type="InterPro" id="IPR050553">
    <property type="entry name" value="Thioredoxin_ResA/DsbE_sf"/>
</dbReference>
<dbReference type="GO" id="GO:0017004">
    <property type="term" value="P:cytochrome complex assembly"/>
    <property type="evidence" value="ECO:0007669"/>
    <property type="project" value="UniProtKB-KW"/>
</dbReference>
<dbReference type="STRING" id="661478.OP10G_2579"/>
<dbReference type="PROSITE" id="PS51352">
    <property type="entry name" value="THIOREDOXIN_2"/>
    <property type="match status" value="1"/>
</dbReference>
<evidence type="ECO:0000256" key="3">
    <source>
        <dbReference type="ARBA" id="ARBA00022968"/>
    </source>
</evidence>
<dbReference type="GO" id="GO:0016491">
    <property type="term" value="F:oxidoreductase activity"/>
    <property type="evidence" value="ECO:0007669"/>
    <property type="project" value="InterPro"/>
</dbReference>
<dbReference type="CDD" id="cd02966">
    <property type="entry name" value="TlpA_like_family"/>
    <property type="match status" value="1"/>
</dbReference>
<dbReference type="GO" id="GO:0030313">
    <property type="term" value="C:cell envelope"/>
    <property type="evidence" value="ECO:0007669"/>
    <property type="project" value="UniProtKB-SubCell"/>
</dbReference>
<dbReference type="KEGG" id="fgi:OP10G_2579"/>
<dbReference type="PANTHER" id="PTHR42852:SF6">
    <property type="entry name" value="THIOL:DISULFIDE INTERCHANGE PROTEIN DSBE"/>
    <property type="match status" value="1"/>
</dbReference>
<dbReference type="eggNOG" id="COG0526">
    <property type="taxonomic scope" value="Bacteria"/>
</dbReference>
<reference evidence="7 8" key="1">
    <citation type="journal article" date="2014" name="PLoS ONE">
        <title>The first complete genome sequence of the class fimbriimonadia in the phylum armatimonadetes.</title>
        <authorList>
            <person name="Hu Z.Y."/>
            <person name="Wang Y.Z."/>
            <person name="Im W.T."/>
            <person name="Wang S.Y."/>
            <person name="Zhao G.P."/>
            <person name="Zheng H.J."/>
            <person name="Quan Z.X."/>
        </authorList>
    </citation>
    <scope>NUCLEOTIDE SEQUENCE [LARGE SCALE GENOMIC DNA]</scope>
    <source>
        <strain evidence="7">Gsoil 348</strain>
    </source>
</reference>
<comment type="subcellular location">
    <subcellularLocation>
        <location evidence="1">Cell envelope</location>
    </subcellularLocation>
</comment>
<feature type="domain" description="Thioredoxin" evidence="6">
    <location>
        <begin position="261"/>
        <end position="398"/>
    </location>
</feature>
<evidence type="ECO:0000259" key="6">
    <source>
        <dbReference type="PROSITE" id="PS51352"/>
    </source>
</evidence>
<dbReference type="EMBL" id="CP007139">
    <property type="protein sequence ID" value="AIE85947.1"/>
    <property type="molecule type" value="Genomic_DNA"/>
</dbReference>
<dbReference type="Pfam" id="PF00578">
    <property type="entry name" value="AhpC-TSA"/>
    <property type="match status" value="1"/>
</dbReference>
<dbReference type="GO" id="GO:0016209">
    <property type="term" value="F:antioxidant activity"/>
    <property type="evidence" value="ECO:0007669"/>
    <property type="project" value="InterPro"/>
</dbReference>
<evidence type="ECO:0000313" key="7">
    <source>
        <dbReference type="EMBL" id="AIE85947.1"/>
    </source>
</evidence>
<proteinExistence type="predicted"/>
<keyword evidence="3" id="KW-0812">Transmembrane</keyword>
<dbReference type="SUPFAM" id="SSF52833">
    <property type="entry name" value="Thioredoxin-like"/>
    <property type="match status" value="1"/>
</dbReference>
<keyword evidence="3" id="KW-0735">Signal-anchor</keyword>
<evidence type="ECO:0000256" key="1">
    <source>
        <dbReference type="ARBA" id="ARBA00004196"/>
    </source>
</evidence>
<keyword evidence="2" id="KW-0201">Cytochrome c-type biogenesis</keyword>
<dbReference type="HOGENOM" id="CLU_688403_0_0_0"/>
<dbReference type="InterPro" id="IPR036249">
    <property type="entry name" value="Thioredoxin-like_sf"/>
</dbReference>
<keyword evidence="5" id="KW-0676">Redox-active center</keyword>
<dbReference type="InterPro" id="IPR013766">
    <property type="entry name" value="Thioredoxin_domain"/>
</dbReference>
<gene>
    <name evidence="7" type="ORF">OP10G_2579</name>
</gene>
<dbReference type="Gene3D" id="3.40.30.10">
    <property type="entry name" value="Glutaredoxin"/>
    <property type="match status" value="1"/>
</dbReference>
<name>A0A068NRE0_FIMGI</name>
<keyword evidence="8" id="KW-1185">Reference proteome</keyword>
<dbReference type="PANTHER" id="PTHR42852">
    <property type="entry name" value="THIOL:DISULFIDE INTERCHANGE PROTEIN DSBE"/>
    <property type="match status" value="1"/>
</dbReference>
<keyword evidence="4" id="KW-1015">Disulfide bond</keyword>
<dbReference type="Proteomes" id="UP000027982">
    <property type="component" value="Chromosome"/>
</dbReference>
<accession>A0A068NRE0</accession>
<evidence type="ECO:0000256" key="2">
    <source>
        <dbReference type="ARBA" id="ARBA00022748"/>
    </source>
</evidence>
<dbReference type="InterPro" id="IPR000866">
    <property type="entry name" value="AhpC/TSA"/>
</dbReference>
<dbReference type="Gene3D" id="2.50.20.10">
    <property type="entry name" value="Lipoprotein localisation LolA/LolB/LppX"/>
    <property type="match status" value="1"/>
</dbReference>
<evidence type="ECO:0000256" key="4">
    <source>
        <dbReference type="ARBA" id="ARBA00023157"/>
    </source>
</evidence>
<organism evidence="7 8">
    <name type="scientific">Fimbriimonas ginsengisoli Gsoil 348</name>
    <dbReference type="NCBI Taxonomy" id="661478"/>
    <lineage>
        <taxon>Bacteria</taxon>
        <taxon>Bacillati</taxon>
        <taxon>Armatimonadota</taxon>
        <taxon>Fimbriimonadia</taxon>
        <taxon>Fimbriimonadales</taxon>
        <taxon>Fimbriimonadaceae</taxon>
        <taxon>Fimbriimonas</taxon>
    </lineage>
</organism>
<protein>
    <submittedName>
        <fullName evidence="7">Redoxin domain-containing protein</fullName>
    </submittedName>
</protein>
<dbReference type="AlphaFoldDB" id="A0A068NRE0"/>